<sequence length="275" mass="30502">MRITFETDNDSQTDVTSTDVVDEQGGSWKYVLATTVLVGSIVVAPISNWLDSLVVIQQVRSVVYPQFGQPVSNSLASRVYQAMRRKGYQVFTNEGEINIVYLRGADKNGKPNSNAINEWYDRRLVLMFRNGQPTIAGNWAATVKPGLPAIRNPLGKAGAAFIESGQYKAWRVGIHNGIFGRSEEGLVQVAPVNFRRDVNRNGKVDSEPIQSGMIGLNQHSGSDQLKVDRASYACLAAQSQSGHLYKFMQLVKADPRYRRNRAFVFTTTILDADDL</sequence>
<dbReference type="OrthoDB" id="515889at2"/>
<evidence type="ECO:0000313" key="1">
    <source>
        <dbReference type="EMBL" id="RUT01589.1"/>
    </source>
</evidence>
<gene>
    <name evidence="1" type="ORF">DSM106972_066860</name>
</gene>
<dbReference type="EMBL" id="RSCL01000019">
    <property type="protein sequence ID" value="RUT01589.1"/>
    <property type="molecule type" value="Genomic_DNA"/>
</dbReference>
<evidence type="ECO:0000313" key="2">
    <source>
        <dbReference type="Proteomes" id="UP000271624"/>
    </source>
</evidence>
<name>A0A3S1AYY1_9CYAN</name>
<protein>
    <submittedName>
        <fullName evidence="1">Uncharacterized protein</fullName>
    </submittedName>
</protein>
<proteinExistence type="predicted"/>
<reference evidence="1" key="2">
    <citation type="journal article" date="2019" name="Genome Biol. Evol.">
        <title>Day and night: Metabolic profiles and evolutionary relationships of six axenic non-marine cyanobacteria.</title>
        <authorList>
            <person name="Will S.E."/>
            <person name="Henke P."/>
            <person name="Boedeker C."/>
            <person name="Huang S."/>
            <person name="Brinkmann H."/>
            <person name="Rohde M."/>
            <person name="Jarek M."/>
            <person name="Friedl T."/>
            <person name="Seufert S."/>
            <person name="Schumacher M."/>
            <person name="Overmann J."/>
            <person name="Neumann-Schaal M."/>
            <person name="Petersen J."/>
        </authorList>
    </citation>
    <scope>NUCLEOTIDE SEQUENCE [LARGE SCALE GENOMIC DNA]</scope>
    <source>
        <strain evidence="1">PCC 7102</strain>
    </source>
</reference>
<accession>A0A3S1AYY1</accession>
<dbReference type="Proteomes" id="UP000271624">
    <property type="component" value="Unassembled WGS sequence"/>
</dbReference>
<dbReference type="RefSeq" id="WP_127084849.1">
    <property type="nucleotide sequence ID" value="NZ_RSCL01000019.1"/>
</dbReference>
<reference evidence="1" key="1">
    <citation type="submission" date="2018-12" db="EMBL/GenBank/DDBJ databases">
        <authorList>
            <person name="Will S."/>
            <person name="Neumann-Schaal M."/>
            <person name="Henke P."/>
        </authorList>
    </citation>
    <scope>NUCLEOTIDE SEQUENCE</scope>
    <source>
        <strain evidence="1">PCC 7102</strain>
    </source>
</reference>
<dbReference type="AlphaFoldDB" id="A0A3S1AYY1"/>
<keyword evidence="2" id="KW-1185">Reference proteome</keyword>
<comment type="caution">
    <text evidence="1">The sequence shown here is derived from an EMBL/GenBank/DDBJ whole genome shotgun (WGS) entry which is preliminary data.</text>
</comment>
<organism evidence="1 2">
    <name type="scientific">Dulcicalothrix desertica PCC 7102</name>
    <dbReference type="NCBI Taxonomy" id="232991"/>
    <lineage>
        <taxon>Bacteria</taxon>
        <taxon>Bacillati</taxon>
        <taxon>Cyanobacteriota</taxon>
        <taxon>Cyanophyceae</taxon>
        <taxon>Nostocales</taxon>
        <taxon>Calotrichaceae</taxon>
        <taxon>Dulcicalothrix</taxon>
    </lineage>
</organism>